<reference evidence="2 4" key="1">
    <citation type="submission" date="2008-03" db="EMBL/GenBank/DDBJ databases">
        <title>Annotation of Ixodes scapularis.</title>
        <authorList>
            <consortium name="Ixodes scapularis Genome Project Consortium"/>
            <person name="Caler E."/>
            <person name="Hannick L.I."/>
            <person name="Bidwell S."/>
            <person name="Joardar V."/>
            <person name="Thiagarajan M."/>
            <person name="Amedeo P."/>
            <person name="Galinsky K.J."/>
            <person name="Schobel S."/>
            <person name="Inman J."/>
            <person name="Hostetler J."/>
            <person name="Miller J."/>
            <person name="Hammond M."/>
            <person name="Megy K."/>
            <person name="Lawson D."/>
            <person name="Kodira C."/>
            <person name="Sutton G."/>
            <person name="Meyer J."/>
            <person name="Hill C.A."/>
            <person name="Birren B."/>
            <person name="Nene V."/>
            <person name="Collins F."/>
            <person name="Alarcon-Chaidez F."/>
            <person name="Wikel S."/>
            <person name="Strausberg R."/>
        </authorList>
    </citation>
    <scope>NUCLEOTIDE SEQUENCE [LARGE SCALE GENOMIC DNA]</scope>
    <source>
        <strain evidence="4">Wikel</strain>
        <strain evidence="2">Wikel colony</strain>
    </source>
</reference>
<dbReference type="EMBL" id="ABJB010096566">
    <property type="status" value="NOT_ANNOTATED_CDS"/>
    <property type="molecule type" value="Genomic_DNA"/>
</dbReference>
<dbReference type="PaxDb" id="6945-B7P7G9"/>
<dbReference type="VEuPathDB" id="VectorBase:ISCI002195"/>
<dbReference type="AlphaFoldDB" id="B7P7G9"/>
<dbReference type="InParanoid" id="B7P7G9"/>
<dbReference type="EnsemblMetazoa" id="ISCW002195-RA">
    <property type="protein sequence ID" value="ISCW002195-PA"/>
    <property type="gene ID" value="ISCW002195"/>
</dbReference>
<keyword evidence="1" id="KW-0472">Membrane</keyword>
<organism>
    <name type="scientific">Ixodes scapularis</name>
    <name type="common">Black-legged tick</name>
    <name type="synonym">Deer tick</name>
    <dbReference type="NCBI Taxonomy" id="6945"/>
    <lineage>
        <taxon>Eukaryota</taxon>
        <taxon>Metazoa</taxon>
        <taxon>Ecdysozoa</taxon>
        <taxon>Arthropoda</taxon>
        <taxon>Chelicerata</taxon>
        <taxon>Arachnida</taxon>
        <taxon>Acari</taxon>
        <taxon>Parasitiformes</taxon>
        <taxon>Ixodida</taxon>
        <taxon>Ixodoidea</taxon>
        <taxon>Ixodidae</taxon>
        <taxon>Ixodinae</taxon>
        <taxon>Ixodes</taxon>
    </lineage>
</organism>
<dbReference type="VEuPathDB" id="VectorBase:ISCW002195"/>
<accession>B7P7G9</accession>
<name>B7P7G9_IXOSC</name>
<evidence type="ECO:0007829" key="5">
    <source>
        <dbReference type="PeptideAtlas" id="B7P7G9"/>
    </source>
</evidence>
<keyword evidence="1" id="KW-0812">Transmembrane</keyword>
<evidence type="ECO:0000313" key="2">
    <source>
        <dbReference type="EMBL" id="EEC02541.1"/>
    </source>
</evidence>
<evidence type="ECO:0000256" key="1">
    <source>
        <dbReference type="SAM" id="Phobius"/>
    </source>
</evidence>
<reference evidence="3" key="2">
    <citation type="submission" date="2020-05" db="UniProtKB">
        <authorList>
            <consortium name="EnsemblMetazoa"/>
        </authorList>
    </citation>
    <scope>IDENTIFICATION</scope>
    <source>
        <strain evidence="3">wikel</strain>
    </source>
</reference>
<sequence length="260" mass="28850">MAASNTRKQLEVARLLAISHVAAICCNQDQDCSSLIRTILNNVFGRSIYNIMSRIAASSAVLLVLPYVILGNIIDSSRGDCDTLDRDLELKLNQLFSLLPKAYSDTQFGGTKIGNDLLTIGNATITHLNRLEPSRKYEVFCTRDERRIIANLRSDVLEISYPWKVCSGDQGRISTVSPMVGLEVVFLVRETDQGTALTVSRVTPLLLEGILVHFFGAGMLPAAIVSMAVNLFPGPFRYYWVMVMPEFVKRALMDTLAQMQ</sequence>
<feature type="transmembrane region" description="Helical" evidence="1">
    <location>
        <begin position="210"/>
        <end position="232"/>
    </location>
</feature>
<evidence type="ECO:0000313" key="3">
    <source>
        <dbReference type="EnsemblMetazoa" id="ISCW002195-PA"/>
    </source>
</evidence>
<dbReference type="VEuPathDB" id="VectorBase:ISCP_031435"/>
<dbReference type="EMBL" id="DS652022">
    <property type="protein sequence ID" value="EEC02541.1"/>
    <property type="molecule type" value="Genomic_DNA"/>
</dbReference>
<dbReference type="EMBL" id="ABJB011135722">
    <property type="status" value="NOT_ANNOTATED_CDS"/>
    <property type="molecule type" value="Genomic_DNA"/>
</dbReference>
<keyword evidence="1" id="KW-1133">Transmembrane helix</keyword>
<feature type="transmembrane region" description="Helical" evidence="1">
    <location>
        <begin position="55"/>
        <end position="74"/>
    </location>
</feature>
<protein>
    <submittedName>
        <fullName evidence="2 3">Secreted protein, putative</fullName>
    </submittedName>
</protein>
<keyword evidence="4" id="KW-1185">Reference proteome</keyword>
<evidence type="ECO:0000313" key="4">
    <source>
        <dbReference type="Proteomes" id="UP000001555"/>
    </source>
</evidence>
<proteinExistence type="evidence at protein level"/>
<dbReference type="HOGENOM" id="CLU_1070712_0_0_1"/>
<keyword evidence="5" id="KW-1267">Proteomics identification</keyword>
<dbReference type="Proteomes" id="UP000001555">
    <property type="component" value="Unassembled WGS sequence"/>
</dbReference>
<gene>
    <name evidence="2" type="ORF">IscW_ISCW002195</name>
</gene>